<accession>A0ACC2KI50</accession>
<evidence type="ECO:0000313" key="1">
    <source>
        <dbReference type="EMBL" id="KAJ8620824.1"/>
    </source>
</evidence>
<dbReference type="EMBL" id="CM056817">
    <property type="protein sequence ID" value="KAJ8620824.1"/>
    <property type="molecule type" value="Genomic_DNA"/>
</dbReference>
<dbReference type="Proteomes" id="UP001234297">
    <property type="component" value="Chromosome 9"/>
</dbReference>
<reference evidence="1 2" key="1">
    <citation type="journal article" date="2022" name="Hortic Res">
        <title>A haplotype resolved chromosomal level avocado genome allows analysis of novel avocado genes.</title>
        <authorList>
            <person name="Nath O."/>
            <person name="Fletcher S.J."/>
            <person name="Hayward A."/>
            <person name="Shaw L.M."/>
            <person name="Masouleh A.K."/>
            <person name="Furtado A."/>
            <person name="Henry R.J."/>
            <person name="Mitter N."/>
        </authorList>
    </citation>
    <scope>NUCLEOTIDE SEQUENCE [LARGE SCALE GENOMIC DNA]</scope>
    <source>
        <strain evidence="2">cv. Hass</strain>
    </source>
</reference>
<comment type="caution">
    <text evidence="1">The sequence shown here is derived from an EMBL/GenBank/DDBJ whole genome shotgun (WGS) entry which is preliminary data.</text>
</comment>
<organism evidence="1 2">
    <name type="scientific">Persea americana</name>
    <name type="common">Avocado</name>
    <dbReference type="NCBI Taxonomy" id="3435"/>
    <lineage>
        <taxon>Eukaryota</taxon>
        <taxon>Viridiplantae</taxon>
        <taxon>Streptophyta</taxon>
        <taxon>Embryophyta</taxon>
        <taxon>Tracheophyta</taxon>
        <taxon>Spermatophyta</taxon>
        <taxon>Magnoliopsida</taxon>
        <taxon>Magnoliidae</taxon>
        <taxon>Laurales</taxon>
        <taxon>Lauraceae</taxon>
        <taxon>Persea</taxon>
    </lineage>
</organism>
<sequence length="528" mass="57882">MAEKRLSLKLLVDKSSHKILFAEAGKDFVDLLFSFLALPLGSVIRLLITSKSRIDVSISKLYDSVDNLSETYIRSGLDKISLLDLVTPSLSSISSQMPPPLLLQSDSSDAKAAATSKHYYTCSCGSSHKTYGGPTFSFGPPSTTSDSMSFNGRRQCVSDVMGTACRRCGKAMSTEVDYVAPPSAGGKGVRGFEEGGFVRGVVTYMVMDDLEVMPMSTISSITLITKFKVRDVGALEEKVVEVGVEEVLSLLKASLESKTALTDVFLKETWLVVRAVSVLKFAFEWTTMVLDCERAAHMDHSKIAPSKASIRWPSVASFDHLAIPYDARAMYKNPYSWIQLLPSRKKATVKAGSTFATSYGPQAQGLNNKAVFACVTKKLRTRESTYCIEPPFIPSSEKCERMSCEPEKKVHDDMADKLSLKLLTDKNGKRVLFAEAGKDFIDLLFSFLALPLGSVIRLLTNKNRIDVSISRLYESVENLSETCIRSGLDKISLLGLVTPSLSSCSRRSQPSPLLLYSDTDAKTEATTK</sequence>
<proteinExistence type="predicted"/>
<protein>
    <submittedName>
        <fullName evidence="1">Uncharacterized protein</fullName>
    </submittedName>
</protein>
<keyword evidence="2" id="KW-1185">Reference proteome</keyword>
<name>A0ACC2KI50_PERAE</name>
<evidence type="ECO:0000313" key="2">
    <source>
        <dbReference type="Proteomes" id="UP001234297"/>
    </source>
</evidence>
<gene>
    <name evidence="1" type="ORF">MRB53_029353</name>
</gene>